<dbReference type="Gene3D" id="3.40.50.1820">
    <property type="entry name" value="alpha/beta hydrolase"/>
    <property type="match status" value="1"/>
</dbReference>
<sequence length="314" mass="36376">MSIRNEFTLLSNNGKTKINCVVWKPEDGRYIGVIQLIHGMLEYIDRYSEFAEFLTQNGFIVVGHDQLGHGKSVDSEKEYGFFDEERPSNVLIADIHNLRNKIQEEYKNVPYFMLGHSMGSYMLRKYIALYNRNVDGVIIMGTGFVAPRTTLSGIKLTKVIEKFKGSHHRSKMLEKMSFGKPYQKFDKTGVDLSNSWLTKDEEVVKKYYSDPLCTFKFTANGYLGLFEAVLFSCKLENVDRVPKNIPFFFVSGEDDPVGDFGKGVRKIYDMFNLTNHKDVTMKLYKNDRHEILKETDKDVVYKDILNWIQARINN</sequence>
<dbReference type="STRING" id="1122142.SAMN02910414_01459"/>
<evidence type="ECO:0000313" key="2">
    <source>
        <dbReference type="EMBL" id="SDY39235.1"/>
    </source>
</evidence>
<dbReference type="EMBL" id="FNPG01000016">
    <property type="protein sequence ID" value="SDY39235.1"/>
    <property type="molecule type" value="Genomic_DNA"/>
</dbReference>
<reference evidence="2 3" key="1">
    <citation type="submission" date="2016-10" db="EMBL/GenBank/DDBJ databases">
        <authorList>
            <person name="de Groot N.N."/>
        </authorList>
    </citation>
    <scope>NUCLEOTIDE SEQUENCE [LARGE SCALE GENOMIC DNA]</scope>
    <source>
        <strain evidence="2 3">DSM 14045</strain>
    </source>
</reference>
<dbReference type="InterPro" id="IPR051044">
    <property type="entry name" value="MAG_DAG_Lipase"/>
</dbReference>
<protein>
    <submittedName>
        <fullName evidence="2">Lysophospholipase, alpha-beta hydrolase superfamily</fullName>
    </submittedName>
</protein>
<gene>
    <name evidence="2" type="ORF">SAMN02910414_01459</name>
</gene>
<dbReference type="GO" id="GO:0016787">
    <property type="term" value="F:hydrolase activity"/>
    <property type="evidence" value="ECO:0007669"/>
    <property type="project" value="UniProtKB-KW"/>
</dbReference>
<feature type="domain" description="Serine aminopeptidase S33" evidence="1">
    <location>
        <begin position="32"/>
        <end position="296"/>
    </location>
</feature>
<dbReference type="InterPro" id="IPR022742">
    <property type="entry name" value="Hydrolase_4"/>
</dbReference>
<evidence type="ECO:0000313" key="3">
    <source>
        <dbReference type="Proteomes" id="UP000183918"/>
    </source>
</evidence>
<keyword evidence="3" id="KW-1185">Reference proteome</keyword>
<dbReference type="SUPFAM" id="SSF53474">
    <property type="entry name" value="alpha/beta-Hydrolases"/>
    <property type="match status" value="1"/>
</dbReference>
<dbReference type="InterPro" id="IPR029058">
    <property type="entry name" value="AB_hydrolase_fold"/>
</dbReference>
<keyword evidence="2" id="KW-0378">Hydrolase</keyword>
<dbReference type="RefSeq" id="WP_083354494.1">
    <property type="nucleotide sequence ID" value="NZ_FNPG01000016.1"/>
</dbReference>
<dbReference type="PANTHER" id="PTHR11614">
    <property type="entry name" value="PHOSPHOLIPASE-RELATED"/>
    <property type="match status" value="1"/>
</dbReference>
<dbReference type="OrthoDB" id="9806902at2"/>
<name>A0A1H3JIA9_9FIRM</name>
<proteinExistence type="predicted"/>
<evidence type="ECO:0000259" key="1">
    <source>
        <dbReference type="Pfam" id="PF12146"/>
    </source>
</evidence>
<dbReference type="AlphaFoldDB" id="A0A1H3JIA9"/>
<dbReference type="Pfam" id="PF12146">
    <property type="entry name" value="Hydrolase_4"/>
    <property type="match status" value="1"/>
</dbReference>
<accession>A0A1H3JIA9</accession>
<dbReference type="Proteomes" id="UP000183918">
    <property type="component" value="Unassembled WGS sequence"/>
</dbReference>
<organism evidence="2 3">
    <name type="scientific">Lachnobacterium bovis DSM 14045</name>
    <dbReference type="NCBI Taxonomy" id="1122142"/>
    <lineage>
        <taxon>Bacteria</taxon>
        <taxon>Bacillati</taxon>
        <taxon>Bacillota</taxon>
        <taxon>Clostridia</taxon>
        <taxon>Lachnospirales</taxon>
        <taxon>Lachnospiraceae</taxon>
        <taxon>Lachnobacterium</taxon>
    </lineage>
</organism>